<dbReference type="InterPro" id="IPR003673">
    <property type="entry name" value="CoA-Trfase_fam_III"/>
</dbReference>
<dbReference type="Proteomes" id="UP001143362">
    <property type="component" value="Unassembled WGS sequence"/>
</dbReference>
<dbReference type="Pfam" id="PF02515">
    <property type="entry name" value="CoA_transf_3"/>
    <property type="match status" value="1"/>
</dbReference>
<dbReference type="GO" id="GO:0016740">
    <property type="term" value="F:transferase activity"/>
    <property type="evidence" value="ECO:0007669"/>
    <property type="project" value="UniProtKB-KW"/>
</dbReference>
<dbReference type="PANTHER" id="PTHR48228:SF5">
    <property type="entry name" value="ALPHA-METHYLACYL-COA RACEMASE"/>
    <property type="match status" value="1"/>
</dbReference>
<comment type="caution">
    <text evidence="1">The sequence shown here is derived from an EMBL/GenBank/DDBJ whole genome shotgun (WGS) entry which is preliminary data.</text>
</comment>
<name>A0ABT3THE3_9GAMM</name>
<dbReference type="PANTHER" id="PTHR48228">
    <property type="entry name" value="SUCCINYL-COA--D-CITRAMALATE COA-TRANSFERASE"/>
    <property type="match status" value="1"/>
</dbReference>
<protein>
    <submittedName>
        <fullName evidence="1">CoA transferase</fullName>
    </submittedName>
</protein>
<sequence length="383" mass="40505">MAGPLKGLKVIEMAGIGPGPFACMLLSDLGAEVIRVDRPVGGAMSADGAPGDVLQRNRRSIAINVKTPEGVDTLLKLLESADVLTEGYRPGVMEKLGLGPDVVLARNPKLIYARMTGWGQDGPLAHAAGHDINYIALTGALGAIGRKDSGPVPPLNLVGDFGGGSMYLIMGILSALFERSVSGKGQVVDAAITDGVISLMACMQGFQGVGLWEDSGRQSNMLDGGAHYYDTYQCSDGEWVSIGSIEPQFYALLLEKLGLESGEVDFAAQFDKTQWGPMKEKIATIIMTRSRDEWTQIMEGTDVCFAPVLSISEAPAHPHNIARKSFVDIAGFTQTAPAPRFSRTPGEISRLPVGPGADTDEILQEIGCTEATIATLKESGAVI</sequence>
<reference evidence="1" key="1">
    <citation type="submission" date="2019-02" db="EMBL/GenBank/DDBJ databases">
        <authorList>
            <person name="Li S.-H."/>
        </authorList>
    </citation>
    <scope>NUCLEOTIDE SEQUENCE</scope>
    <source>
        <strain evidence="1">IMCC14734</strain>
    </source>
</reference>
<accession>A0ABT3THE3</accession>
<keyword evidence="1" id="KW-0808">Transferase</keyword>
<dbReference type="Gene3D" id="3.40.50.10540">
    <property type="entry name" value="Crotonobetainyl-coa:carnitine coa-transferase, domain 1"/>
    <property type="match status" value="1"/>
</dbReference>
<gene>
    <name evidence="1" type="ORF">EYC98_12740</name>
</gene>
<evidence type="ECO:0000313" key="1">
    <source>
        <dbReference type="EMBL" id="MCX2981727.1"/>
    </source>
</evidence>
<dbReference type="InterPro" id="IPR044855">
    <property type="entry name" value="CoA-Trfase_III_dom3_sf"/>
</dbReference>
<dbReference type="SUPFAM" id="SSF89796">
    <property type="entry name" value="CoA-transferase family III (CaiB/BaiF)"/>
    <property type="match status" value="1"/>
</dbReference>
<dbReference type="InterPro" id="IPR023606">
    <property type="entry name" value="CoA-Trfase_III_dom_1_sf"/>
</dbReference>
<dbReference type="InterPro" id="IPR050509">
    <property type="entry name" value="CoA-transferase_III"/>
</dbReference>
<keyword evidence="2" id="KW-1185">Reference proteome</keyword>
<proteinExistence type="predicted"/>
<evidence type="ECO:0000313" key="2">
    <source>
        <dbReference type="Proteomes" id="UP001143362"/>
    </source>
</evidence>
<organism evidence="1 2">
    <name type="scientific">Candidatus Litorirhabdus singularis</name>
    <dbReference type="NCBI Taxonomy" id="2518993"/>
    <lineage>
        <taxon>Bacteria</taxon>
        <taxon>Pseudomonadati</taxon>
        <taxon>Pseudomonadota</taxon>
        <taxon>Gammaproteobacteria</taxon>
        <taxon>Cellvibrionales</taxon>
        <taxon>Halieaceae</taxon>
        <taxon>Candidatus Litorirhabdus</taxon>
    </lineage>
</organism>
<dbReference type="RefSeq" id="WP_279245722.1">
    <property type="nucleotide sequence ID" value="NZ_SHNN01000002.1"/>
</dbReference>
<dbReference type="EMBL" id="SHNN01000002">
    <property type="protein sequence ID" value="MCX2981727.1"/>
    <property type="molecule type" value="Genomic_DNA"/>
</dbReference>
<dbReference type="Gene3D" id="3.30.1540.10">
    <property type="entry name" value="formyl-coa transferase, domain 3"/>
    <property type="match status" value="1"/>
</dbReference>